<dbReference type="PROSITE" id="PS51257">
    <property type="entry name" value="PROKAR_LIPOPROTEIN"/>
    <property type="match status" value="1"/>
</dbReference>
<reference evidence="2 3" key="1">
    <citation type="submission" date="2023-01" db="EMBL/GenBank/DDBJ databases">
        <title>Novel species of the genus Asticcacaulis isolated from rivers.</title>
        <authorList>
            <person name="Lu H."/>
        </authorList>
    </citation>
    <scope>NUCLEOTIDE SEQUENCE [LARGE SCALE GENOMIC DNA]</scope>
    <source>
        <strain evidence="2 3">LKC15W</strain>
    </source>
</reference>
<evidence type="ECO:0000313" key="2">
    <source>
        <dbReference type="EMBL" id="MDC7677357.1"/>
    </source>
</evidence>
<feature type="signal peptide" evidence="1">
    <location>
        <begin position="1"/>
        <end position="22"/>
    </location>
</feature>
<gene>
    <name evidence="2" type="ORF">PQU98_14525</name>
</gene>
<keyword evidence="3" id="KW-1185">Reference proteome</keyword>
<dbReference type="Proteomes" id="UP001218579">
    <property type="component" value="Unassembled WGS sequence"/>
</dbReference>
<feature type="chain" id="PRO_5047176830" description="Lipoprotein" evidence="1">
    <location>
        <begin position="23"/>
        <end position="148"/>
    </location>
</feature>
<evidence type="ECO:0000313" key="3">
    <source>
        <dbReference type="Proteomes" id="UP001218579"/>
    </source>
</evidence>
<proteinExistence type="predicted"/>
<accession>A0ABT5HMA1</accession>
<evidence type="ECO:0008006" key="4">
    <source>
        <dbReference type="Google" id="ProtNLM"/>
    </source>
</evidence>
<organism evidence="2 3">
    <name type="scientific">Asticcacaulis machinosus</name>
    <dbReference type="NCBI Taxonomy" id="2984211"/>
    <lineage>
        <taxon>Bacteria</taxon>
        <taxon>Pseudomonadati</taxon>
        <taxon>Pseudomonadota</taxon>
        <taxon>Alphaproteobacteria</taxon>
        <taxon>Caulobacterales</taxon>
        <taxon>Caulobacteraceae</taxon>
        <taxon>Asticcacaulis</taxon>
    </lineage>
</organism>
<dbReference type="EMBL" id="JAQQKV010000003">
    <property type="protein sequence ID" value="MDC7677357.1"/>
    <property type="molecule type" value="Genomic_DNA"/>
</dbReference>
<keyword evidence="1" id="KW-0732">Signal</keyword>
<protein>
    <recommendedName>
        <fullName evidence="4">Lipoprotein</fullName>
    </recommendedName>
</protein>
<comment type="caution">
    <text evidence="2">The sequence shown here is derived from an EMBL/GenBank/DDBJ whole genome shotgun (WGS) entry which is preliminary data.</text>
</comment>
<evidence type="ECO:0000256" key="1">
    <source>
        <dbReference type="SAM" id="SignalP"/>
    </source>
</evidence>
<sequence length="148" mass="16171">MKRLLLLPLLLLSACVSGPQTSTNISRVSVLVPGEGYVGGCFAGFFRPDNEFKADKTRAWIFVDPYDGTADIRFNRQYVKLSVASSSGSEDEKRVRKTFISSSPELKADLDYTVTNVDEEGWLTLVGMLKVESEGHSEVIAVKGMGGC</sequence>
<name>A0ABT5HMA1_9CAUL</name>
<dbReference type="RefSeq" id="WP_272745679.1">
    <property type="nucleotide sequence ID" value="NZ_JAQQKV010000003.1"/>
</dbReference>